<feature type="compositionally biased region" description="Low complexity" evidence="1">
    <location>
        <begin position="398"/>
        <end position="409"/>
    </location>
</feature>
<feature type="domain" description="Chromo" evidence="2">
    <location>
        <begin position="15"/>
        <end position="65"/>
    </location>
</feature>
<feature type="compositionally biased region" description="Acidic residues" evidence="1">
    <location>
        <begin position="144"/>
        <end position="156"/>
    </location>
</feature>
<feature type="region of interest" description="Disordered" evidence="1">
    <location>
        <begin position="111"/>
        <end position="350"/>
    </location>
</feature>
<feature type="compositionally biased region" description="Polar residues" evidence="1">
    <location>
        <begin position="133"/>
        <end position="143"/>
    </location>
</feature>
<comment type="caution">
    <text evidence="3">The sequence shown here is derived from an EMBL/GenBank/DDBJ whole genome shotgun (WGS) entry which is preliminary data.</text>
</comment>
<feature type="compositionally biased region" description="Basic and acidic residues" evidence="1">
    <location>
        <begin position="183"/>
        <end position="209"/>
    </location>
</feature>
<dbReference type="Gene3D" id="2.40.50.40">
    <property type="match status" value="1"/>
</dbReference>
<reference evidence="3" key="1">
    <citation type="submission" date="2022-01" db="EMBL/GenBank/DDBJ databases">
        <title>Comparative genomics reveals a dynamic genome evolution in the ectomycorrhizal milk-cap (Lactarius) mushrooms.</title>
        <authorList>
            <consortium name="DOE Joint Genome Institute"/>
            <person name="Lebreton A."/>
            <person name="Tang N."/>
            <person name="Kuo A."/>
            <person name="LaButti K."/>
            <person name="Drula E."/>
            <person name="Barry K."/>
            <person name="Clum A."/>
            <person name="Lipzen A."/>
            <person name="Mousain D."/>
            <person name="Ng V."/>
            <person name="Wang R."/>
            <person name="Wang X."/>
            <person name="Dai Y."/>
            <person name="Henrissat B."/>
            <person name="Grigoriev I.V."/>
            <person name="Guerin-Laguette A."/>
            <person name="Yu F."/>
            <person name="Martin F.M."/>
        </authorList>
    </citation>
    <scope>NUCLEOTIDE SEQUENCE</scope>
    <source>
        <strain evidence="3">QP</strain>
    </source>
</reference>
<evidence type="ECO:0000256" key="1">
    <source>
        <dbReference type="SAM" id="MobiDB-lite"/>
    </source>
</evidence>
<keyword evidence="4" id="KW-1185">Reference proteome</keyword>
<dbReference type="Proteomes" id="UP001201163">
    <property type="component" value="Unassembled WGS sequence"/>
</dbReference>
<dbReference type="SUPFAM" id="SSF54160">
    <property type="entry name" value="Chromo domain-like"/>
    <property type="match status" value="1"/>
</dbReference>
<dbReference type="PROSITE" id="PS50013">
    <property type="entry name" value="CHROMO_2"/>
    <property type="match status" value="1"/>
</dbReference>
<evidence type="ECO:0000313" key="4">
    <source>
        <dbReference type="Proteomes" id="UP001201163"/>
    </source>
</evidence>
<sequence length="1012" mass="112961">MSRKQTLDESDEGVYHVEVITSARVNEDAEWEYLVSWAGYSSDEDSWEPAENVVQCDRLLSSFWKHIGIDDQDYSPGDRFDAQPSWIEREREFFANQWGKVKKKKRTSRNKHYSFTISSSGSKKGKMEKNKSLQEFVQRQNDTQSDDSTETGDFDEIPLSKFQEPKSNEGTLPTRRRKSINKQNDDSHVGSRTDSGRKEKKGSRARETSKIYSAPPTTKAILKGKRRRRLSSPDSGPDDTATATSGEPPRKLPKTRTFSISQPVTTIAKPATPMRGGDASNLDSPSSLFSAPSSPAPIHFRPAAAPPPLSLPPAPALPMPSPPKANVAGPSNRPRQPSSQIKATRMPNWLLQPRIKRFDAPNLKPSSSLPTKALLSGAAKSPEVPQSPTSDGRSSIQTPTSATTTRPFTLDGASGLGMGIDVDVQQCHVHSPRPADPQVPLLPPASMAETEAFLNDIMPPELSEPMIDGVEPTNRPPVRKSSTADILKNTHIPRKYKWNGELCINTEKGHKERVCNVSLSDPSEGSMERLRFSICFNSSVSSLLLEKIFSLAELQCLRPALTPVAEVAKLGPEGEADTQPLNTLFIHMSSRKLVSCSTISLDDNQVALLLVFPATNLVLCKEYNVLPDLRKAGHFIAAILPWKIVGKKSRTHRLHRDPSDRTHQFFRSGSQEVIRATERDLSLIKEPSYHRAFSILGFPKWLYNDLSDPEFKYCIWNKDGDGTQAQPGSETMALKHILKERPAKDVGLKADAYVVFVHVGALKTLSALPALMERRMKRPDVQFMTYGTHHTIPPARWGMRLIYPLGGIATISPSVFVECPSAAYKLLDMLEQHPLWDCFVTPGVVALAARQTQGSDPVTEFESGKLKHQDLLSRIGQGQLSLLRTPPHYGSGESALLAWITWQQEMSLLDPCGILKWCLRVFSQQFSEYPEEKWTVQVLDELSSVLTSLQMQPSIMDQYRRYVVITGKQDKVGYDRSGFEWTAIDAFNFRDDFISKENMDDLRSWANVEMMI</sequence>
<gene>
    <name evidence="3" type="ORF">EDB92DRAFT_2087491</name>
</gene>
<evidence type="ECO:0000313" key="3">
    <source>
        <dbReference type="EMBL" id="KAH8992041.1"/>
    </source>
</evidence>
<protein>
    <recommendedName>
        <fullName evidence="2">Chromo domain-containing protein</fullName>
    </recommendedName>
</protein>
<feature type="compositionally biased region" description="Pro residues" evidence="1">
    <location>
        <begin position="304"/>
        <end position="323"/>
    </location>
</feature>
<dbReference type="GO" id="GO:0006338">
    <property type="term" value="P:chromatin remodeling"/>
    <property type="evidence" value="ECO:0007669"/>
    <property type="project" value="UniProtKB-ARBA"/>
</dbReference>
<feature type="compositionally biased region" description="Polar residues" evidence="1">
    <location>
        <begin position="384"/>
        <end position="397"/>
    </location>
</feature>
<dbReference type="InterPro" id="IPR023780">
    <property type="entry name" value="Chromo_domain"/>
</dbReference>
<dbReference type="Pfam" id="PF00385">
    <property type="entry name" value="Chromo"/>
    <property type="match status" value="1"/>
</dbReference>
<accession>A0AAD4LHG4</accession>
<feature type="region of interest" description="Disordered" evidence="1">
    <location>
        <begin position="376"/>
        <end position="414"/>
    </location>
</feature>
<evidence type="ECO:0000259" key="2">
    <source>
        <dbReference type="PROSITE" id="PS50013"/>
    </source>
</evidence>
<dbReference type="EMBL" id="JAKELL010000024">
    <property type="protein sequence ID" value="KAH8992041.1"/>
    <property type="molecule type" value="Genomic_DNA"/>
</dbReference>
<proteinExistence type="predicted"/>
<dbReference type="CDD" id="cd18968">
    <property type="entry name" value="chromodomain"/>
    <property type="match status" value="1"/>
</dbReference>
<feature type="compositionally biased region" description="Polar residues" evidence="1">
    <location>
        <begin position="333"/>
        <end position="342"/>
    </location>
</feature>
<dbReference type="InterPro" id="IPR000953">
    <property type="entry name" value="Chromo/chromo_shadow_dom"/>
</dbReference>
<feature type="compositionally biased region" description="Polar residues" evidence="1">
    <location>
        <begin position="256"/>
        <end position="265"/>
    </location>
</feature>
<dbReference type="SMART" id="SM00298">
    <property type="entry name" value="CHROMO"/>
    <property type="match status" value="1"/>
</dbReference>
<organism evidence="3 4">
    <name type="scientific">Lactarius akahatsu</name>
    <dbReference type="NCBI Taxonomy" id="416441"/>
    <lineage>
        <taxon>Eukaryota</taxon>
        <taxon>Fungi</taxon>
        <taxon>Dikarya</taxon>
        <taxon>Basidiomycota</taxon>
        <taxon>Agaricomycotina</taxon>
        <taxon>Agaricomycetes</taxon>
        <taxon>Russulales</taxon>
        <taxon>Russulaceae</taxon>
        <taxon>Lactarius</taxon>
    </lineage>
</organism>
<name>A0AAD4LHG4_9AGAM</name>
<dbReference type="InterPro" id="IPR016197">
    <property type="entry name" value="Chromo-like_dom_sf"/>
</dbReference>
<feature type="compositionally biased region" description="Low complexity" evidence="1">
    <location>
        <begin position="284"/>
        <end position="297"/>
    </location>
</feature>
<dbReference type="AlphaFoldDB" id="A0AAD4LHG4"/>